<feature type="transmembrane region" description="Helical" evidence="2">
    <location>
        <begin position="154"/>
        <end position="176"/>
    </location>
</feature>
<organism evidence="4 5">
    <name type="scientific">Candidatus Azambacteria bacterium RIFCSPLOWO2_02_FULL_44_14</name>
    <dbReference type="NCBI Taxonomy" id="1797306"/>
    <lineage>
        <taxon>Bacteria</taxon>
        <taxon>Candidatus Azamiibacteriota</taxon>
    </lineage>
</organism>
<feature type="region of interest" description="Disordered" evidence="1">
    <location>
        <begin position="38"/>
        <end position="65"/>
    </location>
</feature>
<feature type="chain" id="PRO_5009518216" description="TrbL/VirB6 plasmid conjugal transfer protein" evidence="3">
    <location>
        <begin position="31"/>
        <end position="518"/>
    </location>
</feature>
<keyword evidence="2" id="KW-0472">Membrane</keyword>
<evidence type="ECO:0008006" key="6">
    <source>
        <dbReference type="Google" id="ProtNLM"/>
    </source>
</evidence>
<feature type="transmembrane region" description="Helical" evidence="2">
    <location>
        <begin position="261"/>
        <end position="279"/>
    </location>
</feature>
<keyword evidence="2" id="KW-0812">Transmembrane</keyword>
<proteinExistence type="predicted"/>
<feature type="transmembrane region" description="Helical" evidence="2">
    <location>
        <begin position="234"/>
        <end position="255"/>
    </location>
</feature>
<evidence type="ECO:0000256" key="3">
    <source>
        <dbReference type="SAM" id="SignalP"/>
    </source>
</evidence>
<keyword evidence="3" id="KW-0732">Signal</keyword>
<accession>A0A1F5CB73</accession>
<name>A0A1F5CB73_9BACT</name>
<evidence type="ECO:0000313" key="4">
    <source>
        <dbReference type="EMBL" id="OGD40058.1"/>
    </source>
</evidence>
<feature type="signal peptide" evidence="3">
    <location>
        <begin position="1"/>
        <end position="30"/>
    </location>
</feature>
<comment type="caution">
    <text evidence="4">The sequence shown here is derived from an EMBL/GenBank/DDBJ whole genome shotgun (WGS) entry which is preliminary data.</text>
</comment>
<gene>
    <name evidence="4" type="ORF">A3I30_02425</name>
</gene>
<feature type="transmembrane region" description="Helical" evidence="2">
    <location>
        <begin position="79"/>
        <end position="103"/>
    </location>
</feature>
<feature type="transmembrane region" description="Helical" evidence="2">
    <location>
        <begin position="124"/>
        <end position="142"/>
    </location>
</feature>
<evidence type="ECO:0000313" key="5">
    <source>
        <dbReference type="Proteomes" id="UP000177197"/>
    </source>
</evidence>
<keyword evidence="2" id="KW-1133">Transmembrane helix</keyword>
<reference evidence="4 5" key="1">
    <citation type="journal article" date="2016" name="Nat. Commun.">
        <title>Thousands of microbial genomes shed light on interconnected biogeochemical processes in an aquifer system.</title>
        <authorList>
            <person name="Anantharaman K."/>
            <person name="Brown C.T."/>
            <person name="Hug L.A."/>
            <person name="Sharon I."/>
            <person name="Castelle C.J."/>
            <person name="Probst A.J."/>
            <person name="Thomas B.C."/>
            <person name="Singh A."/>
            <person name="Wilkins M.J."/>
            <person name="Karaoz U."/>
            <person name="Brodie E.L."/>
            <person name="Williams K.H."/>
            <person name="Hubbard S.S."/>
            <person name="Banfield J.F."/>
        </authorList>
    </citation>
    <scope>NUCLEOTIDE SEQUENCE [LARGE SCALE GENOMIC DNA]</scope>
</reference>
<protein>
    <recommendedName>
        <fullName evidence="6">TrbL/VirB6 plasmid conjugal transfer protein</fullName>
    </recommendedName>
</protein>
<feature type="transmembrane region" description="Helical" evidence="2">
    <location>
        <begin position="346"/>
        <end position="364"/>
    </location>
</feature>
<evidence type="ECO:0000256" key="1">
    <source>
        <dbReference type="SAM" id="MobiDB-lite"/>
    </source>
</evidence>
<dbReference type="Proteomes" id="UP000177197">
    <property type="component" value="Unassembled WGS sequence"/>
</dbReference>
<dbReference type="AlphaFoldDB" id="A0A1F5CB73"/>
<feature type="compositionally biased region" description="Basic and acidic residues" evidence="1">
    <location>
        <begin position="48"/>
        <end position="60"/>
    </location>
</feature>
<feature type="transmembrane region" description="Helical" evidence="2">
    <location>
        <begin position="291"/>
        <end position="312"/>
    </location>
</feature>
<dbReference type="EMBL" id="MEYV01000013">
    <property type="protein sequence ID" value="OGD40058.1"/>
    <property type="molecule type" value="Genomic_DNA"/>
</dbReference>
<evidence type="ECO:0000256" key="2">
    <source>
        <dbReference type="SAM" id="Phobius"/>
    </source>
</evidence>
<sequence length="518" mass="55273">MVPQHKKVISILLVSVFLLSVFSIPLIALAQQQGQQLAQNQPGPQPQEPKKDDKDNKNQEPQETPITWGSGVINLAVSFIANIISGILAIIIYLEAYVINYILGAFQFTKAPIVTLGWGITRDLANMLFILALIIIAISTILRVKAFPAQQMLWRVIIAALLVNFSLVIGGIIIDFTQTVTQYFIKAATGDGVFDFASRLASSMKLTAFYAPGTGPISMLDPVKALALSTFGNLFKLIALIIAVFVFGATAIFLVLRVAWLWLYLLAAPLVWALWAFPGQSKWFGDWWSGFLKWAFFAPVYAVSIFLALSMATKGGFSIVNNIPSSSVPQAFNQQAAYVSASAPQVILQFIVMTILFIAPLIIAQKIGITGAKAARGATEGVAKATALWVAKSSGGLVGKAGARAASVGSTRSPAVKAITAPIRAVGAGFKTLGGVVTRIPAVSKTPINPLMAIYQGAKSGSGLFKKKQTVGLYECQNCNHREQSMGKPTFDCPNCGSPATLPPGAPAGTTIADWQQI</sequence>